<protein>
    <recommendedName>
        <fullName evidence="4">ZP domain-containing protein</fullName>
    </recommendedName>
</protein>
<dbReference type="AlphaFoldDB" id="A0A2A2KTK7"/>
<organism evidence="2 3">
    <name type="scientific">Diploscapter pachys</name>
    <dbReference type="NCBI Taxonomy" id="2018661"/>
    <lineage>
        <taxon>Eukaryota</taxon>
        <taxon>Metazoa</taxon>
        <taxon>Ecdysozoa</taxon>
        <taxon>Nematoda</taxon>
        <taxon>Chromadorea</taxon>
        <taxon>Rhabditida</taxon>
        <taxon>Rhabditina</taxon>
        <taxon>Rhabditomorpha</taxon>
        <taxon>Rhabditoidea</taxon>
        <taxon>Rhabditidae</taxon>
        <taxon>Diploscapter</taxon>
    </lineage>
</organism>
<feature type="chain" id="PRO_5013127383" description="ZP domain-containing protein" evidence="1">
    <location>
        <begin position="23"/>
        <end position="351"/>
    </location>
</feature>
<evidence type="ECO:0000313" key="2">
    <source>
        <dbReference type="EMBL" id="PAV77285.1"/>
    </source>
</evidence>
<keyword evidence="3" id="KW-1185">Reference proteome</keyword>
<dbReference type="OrthoDB" id="5843787at2759"/>
<sequence>MHRPADVLHVLLLCGILLNGSSQPQQNSCIKDLVDDVCPQREGFDMECQAKCEKIYSIASRSLCQLRDSNGDYLVSTPHSSVPSSAILLSTCSLCSTSSVNVSARIWRSEGVDVQLCFREDQETICAPIKTSNGHLLNEGLPGSRHFQIVFKFSNVSAGSAILVDDLSVSFSSCRQEDNRHEVGVVGQSKQRFRHQCVGDDCPPKRVRMCEGKEGLQACRRKCSDQQDNGSGARCIRRNIQQKICVCQLRRKMPSAPMVYKNEDNDVTTTMQTKKDKECLLWADMRLLSSSFNNVTVAEKKENRYGLIRLPPFGYAGLVRRTRVDGPIRMSIDLFPSAAVQVRICVHSLHR</sequence>
<name>A0A2A2KTK7_9BILA</name>
<comment type="caution">
    <text evidence="2">The sequence shown here is derived from an EMBL/GenBank/DDBJ whole genome shotgun (WGS) entry which is preliminary data.</text>
</comment>
<proteinExistence type="predicted"/>
<accession>A0A2A2KTK7</accession>
<evidence type="ECO:0000256" key="1">
    <source>
        <dbReference type="SAM" id="SignalP"/>
    </source>
</evidence>
<gene>
    <name evidence="2" type="ORF">WR25_03836</name>
</gene>
<reference evidence="2 3" key="1">
    <citation type="journal article" date="2017" name="Curr. Biol.">
        <title>Genome architecture and evolution of a unichromosomal asexual nematode.</title>
        <authorList>
            <person name="Fradin H."/>
            <person name="Zegar C."/>
            <person name="Gutwein M."/>
            <person name="Lucas J."/>
            <person name="Kovtun M."/>
            <person name="Corcoran D."/>
            <person name="Baugh L.R."/>
            <person name="Kiontke K."/>
            <person name="Gunsalus K."/>
            <person name="Fitch D.H."/>
            <person name="Piano F."/>
        </authorList>
    </citation>
    <scope>NUCLEOTIDE SEQUENCE [LARGE SCALE GENOMIC DNA]</scope>
    <source>
        <strain evidence="2">PF1309</strain>
    </source>
</reference>
<evidence type="ECO:0000313" key="3">
    <source>
        <dbReference type="Proteomes" id="UP000218231"/>
    </source>
</evidence>
<evidence type="ECO:0008006" key="4">
    <source>
        <dbReference type="Google" id="ProtNLM"/>
    </source>
</evidence>
<keyword evidence="1" id="KW-0732">Signal</keyword>
<feature type="signal peptide" evidence="1">
    <location>
        <begin position="1"/>
        <end position="22"/>
    </location>
</feature>
<dbReference type="Proteomes" id="UP000218231">
    <property type="component" value="Unassembled WGS sequence"/>
</dbReference>
<dbReference type="EMBL" id="LIAE01007736">
    <property type="protein sequence ID" value="PAV77285.1"/>
    <property type="molecule type" value="Genomic_DNA"/>
</dbReference>